<keyword evidence="2" id="KW-0732">Signal</keyword>
<evidence type="ECO:0000259" key="3">
    <source>
        <dbReference type="Pfam" id="PF06251"/>
    </source>
</evidence>
<proteinExistence type="predicted"/>
<feature type="chain" id="PRO_5046073238" description="Capsule biosynthesis GfcC-like C-terminal domain-containing protein" evidence="2">
    <location>
        <begin position="32"/>
        <end position="286"/>
    </location>
</feature>
<accession>A0ABS9AST1</accession>
<reference evidence="4 5" key="1">
    <citation type="journal article" date="2021" name="Front. Microbiol.">
        <title>Aerobic Denitrification and Heterotrophic Sulfur Oxidation in the Genus Halomonas Revealed by Six Novel Species Characterizations and Genome-Based Analysis.</title>
        <authorList>
            <person name="Wang L."/>
            <person name="Shao Z."/>
        </authorList>
    </citation>
    <scope>NUCLEOTIDE SEQUENCE [LARGE SCALE GENOMIC DNA]</scope>
    <source>
        <strain evidence="4 5">MCCC 1A11058</strain>
    </source>
</reference>
<organism evidence="4 5">
    <name type="scientific">Billgrantia aerodenitrificans</name>
    <dbReference type="NCBI Taxonomy" id="2733483"/>
    <lineage>
        <taxon>Bacteria</taxon>
        <taxon>Pseudomonadati</taxon>
        <taxon>Pseudomonadota</taxon>
        <taxon>Gammaproteobacteria</taxon>
        <taxon>Oceanospirillales</taxon>
        <taxon>Halomonadaceae</taxon>
        <taxon>Billgrantia</taxon>
    </lineage>
</organism>
<dbReference type="Pfam" id="PF06251">
    <property type="entry name" value="Caps_syn_GfcC_C"/>
    <property type="match status" value="1"/>
</dbReference>
<evidence type="ECO:0000313" key="5">
    <source>
        <dbReference type="Proteomes" id="UP001320272"/>
    </source>
</evidence>
<feature type="region of interest" description="Disordered" evidence="1">
    <location>
        <begin position="253"/>
        <end position="286"/>
    </location>
</feature>
<feature type="signal peptide" evidence="2">
    <location>
        <begin position="1"/>
        <end position="31"/>
    </location>
</feature>
<comment type="caution">
    <text evidence="4">The sequence shown here is derived from an EMBL/GenBank/DDBJ whole genome shotgun (WGS) entry which is preliminary data.</text>
</comment>
<evidence type="ECO:0000256" key="1">
    <source>
        <dbReference type="SAM" id="MobiDB-lite"/>
    </source>
</evidence>
<name>A0ABS9AST1_9GAMM</name>
<dbReference type="Gene3D" id="3.10.560.10">
    <property type="entry name" value="Outer membrane lipoprotein wza domain like"/>
    <property type="match status" value="1"/>
</dbReference>
<dbReference type="Proteomes" id="UP001320272">
    <property type="component" value="Unassembled WGS sequence"/>
</dbReference>
<protein>
    <recommendedName>
        <fullName evidence="3">Capsule biosynthesis GfcC-like C-terminal domain-containing protein</fullName>
    </recommendedName>
</protein>
<sequence length="286" mass="31369">MTQRHHARARRWSCTSLGTLLILTLSLAAKADTPTLSQLWLEQPSQPEASVLAYYLLHVDREAQRHQGLRLGEELTTLADWHALAGHAQLSRGLHEWRTRIEELQAHPSRTLARADLAALLASPRHDPALDSLAAAGTCALPDWVEFWHFGGVTRQRWQPGMDLRGLLRERPRGHWSAADEAWVLPPQGAPRRVGVAAWNAGNLPLAAGSRVVLIFPDPVQEASWVNRALPDYLATRLPSDACSPLTLPADEQTTAEQTTAEGITTQQTTTQQTTAQQTTVGGAAQ</sequence>
<dbReference type="RefSeq" id="WP_234254077.1">
    <property type="nucleotide sequence ID" value="NZ_JABFTV010000005.1"/>
</dbReference>
<evidence type="ECO:0000313" key="4">
    <source>
        <dbReference type="EMBL" id="MCE8024810.1"/>
    </source>
</evidence>
<dbReference type="InterPro" id="IPR010425">
    <property type="entry name" value="Caps_synth_GfcC-like_C"/>
</dbReference>
<keyword evidence="5" id="KW-1185">Reference proteome</keyword>
<gene>
    <name evidence="4" type="ORF">HOP59_11765</name>
</gene>
<dbReference type="EMBL" id="JABFTV010000005">
    <property type="protein sequence ID" value="MCE8024810.1"/>
    <property type="molecule type" value="Genomic_DNA"/>
</dbReference>
<feature type="domain" description="Capsule biosynthesis GfcC-like C-terminal" evidence="3">
    <location>
        <begin position="155"/>
        <end position="239"/>
    </location>
</feature>
<evidence type="ECO:0000256" key="2">
    <source>
        <dbReference type="SAM" id="SignalP"/>
    </source>
</evidence>